<evidence type="ECO:0000313" key="3">
    <source>
        <dbReference type="EMBL" id="AZQ45180.1"/>
    </source>
</evidence>
<dbReference type="GO" id="GO:0004061">
    <property type="term" value="F:arylformamidase activity"/>
    <property type="evidence" value="ECO:0007669"/>
    <property type="project" value="TreeGrafter"/>
</dbReference>
<dbReference type="PANTHER" id="PTHR48081:SF33">
    <property type="entry name" value="KYNURENINE FORMAMIDASE"/>
    <property type="match status" value="1"/>
</dbReference>
<dbReference type="InterPro" id="IPR049492">
    <property type="entry name" value="BD-FAE-like_dom"/>
</dbReference>
<evidence type="ECO:0000313" key="4">
    <source>
        <dbReference type="Proteomes" id="UP000279600"/>
    </source>
</evidence>
<evidence type="ECO:0000256" key="1">
    <source>
        <dbReference type="ARBA" id="ARBA00022801"/>
    </source>
</evidence>
<dbReference type="KEGG" id="noj:EJ995_05480"/>
<feature type="domain" description="BD-FAE-like" evidence="2">
    <location>
        <begin position="17"/>
        <end position="133"/>
    </location>
</feature>
<dbReference type="Pfam" id="PF20434">
    <property type="entry name" value="BD-FAE"/>
    <property type="match status" value="1"/>
</dbReference>
<reference evidence="3 4" key="1">
    <citation type="submission" date="2018-12" db="EMBL/GenBank/DDBJ databases">
        <title>Complete genome of Nonlabens sp. MJ115.</title>
        <authorList>
            <person name="Choi H.S."/>
            <person name="Jung J."/>
        </authorList>
    </citation>
    <scope>NUCLEOTIDE SEQUENCE [LARGE SCALE GENOMIC DNA]</scope>
    <source>
        <strain evidence="3 4">MJ115</strain>
    </source>
</reference>
<name>A0A3S9N182_9FLAO</name>
<dbReference type="EMBL" id="CP034549">
    <property type="protein sequence ID" value="AZQ45180.1"/>
    <property type="molecule type" value="Genomic_DNA"/>
</dbReference>
<keyword evidence="1 3" id="KW-0378">Hydrolase</keyword>
<dbReference type="InterPro" id="IPR029058">
    <property type="entry name" value="AB_hydrolase_fold"/>
</dbReference>
<gene>
    <name evidence="3" type="ORF">EJ995_05480</name>
</gene>
<dbReference type="InterPro" id="IPR050300">
    <property type="entry name" value="GDXG_lipolytic_enzyme"/>
</dbReference>
<protein>
    <submittedName>
        <fullName evidence="3">Alpha/beta hydrolase</fullName>
    </submittedName>
</protein>
<accession>A0A3S9N182</accession>
<dbReference type="Gene3D" id="3.40.50.1820">
    <property type="entry name" value="alpha/beta hydrolase"/>
    <property type="match status" value="1"/>
</dbReference>
<dbReference type="OrthoDB" id="9777975at2"/>
<keyword evidence="4" id="KW-1185">Reference proteome</keyword>
<evidence type="ECO:0000259" key="2">
    <source>
        <dbReference type="Pfam" id="PF20434"/>
    </source>
</evidence>
<dbReference type="PANTHER" id="PTHR48081">
    <property type="entry name" value="AB HYDROLASE SUPERFAMILY PROTEIN C4A8.06C"/>
    <property type="match status" value="1"/>
</dbReference>
<sequence length="264" mass="29241">MVYDEITGVDDNLLSFDVYYPNTDDAALRPVVFYVHGGGWRIGDKANSLENKIALGQREDYILVSTNYRLSPSIAANDPDRIKYPIHNKDIATAFRWVYDNIAQYKGNREQIALLGHSAGAQMVSLMGTNEQFLNEVGLGLGDLSGVASIDTEGYDVLSQVEDGNEIYINAFGTDEQQNRAASPLLNINDVADYPPFFIAKRGSSRRIAQADDFINSLEQVGTTVEQITANQYTHQEINVAIGMIGETAVTEPLAEFLERCFTR</sequence>
<organism evidence="3 4">
    <name type="scientific">Nonlabens ponticola</name>
    <dbReference type="NCBI Taxonomy" id="2496866"/>
    <lineage>
        <taxon>Bacteria</taxon>
        <taxon>Pseudomonadati</taxon>
        <taxon>Bacteroidota</taxon>
        <taxon>Flavobacteriia</taxon>
        <taxon>Flavobacteriales</taxon>
        <taxon>Flavobacteriaceae</taxon>
        <taxon>Nonlabens</taxon>
    </lineage>
</organism>
<proteinExistence type="predicted"/>
<dbReference type="SUPFAM" id="SSF53474">
    <property type="entry name" value="alpha/beta-Hydrolases"/>
    <property type="match status" value="1"/>
</dbReference>
<dbReference type="AlphaFoldDB" id="A0A3S9N182"/>
<dbReference type="Proteomes" id="UP000279600">
    <property type="component" value="Chromosome"/>
</dbReference>